<dbReference type="InterPro" id="IPR002933">
    <property type="entry name" value="Peptidase_M20"/>
</dbReference>
<dbReference type="PANTHER" id="PTHR43808:SF31">
    <property type="entry name" value="N-ACETYL-L-CITRULLINE DEACETYLASE"/>
    <property type="match status" value="1"/>
</dbReference>
<proteinExistence type="predicted"/>
<evidence type="ECO:0000313" key="6">
    <source>
        <dbReference type="Proteomes" id="UP000256379"/>
    </source>
</evidence>
<gene>
    <name evidence="5" type="ORF">CQA53_01900</name>
</gene>
<feature type="domain" description="Peptidase M20 dimerisation" evidence="4">
    <location>
        <begin position="244"/>
        <end position="341"/>
    </location>
</feature>
<dbReference type="Pfam" id="PF01546">
    <property type="entry name" value="Peptidase_M20"/>
    <property type="match status" value="2"/>
</dbReference>
<organism evidence="5 6">
    <name type="scientific">Helicobacter didelphidarum</name>
    <dbReference type="NCBI Taxonomy" id="2040648"/>
    <lineage>
        <taxon>Bacteria</taxon>
        <taxon>Pseudomonadati</taxon>
        <taxon>Campylobacterota</taxon>
        <taxon>Epsilonproteobacteria</taxon>
        <taxon>Campylobacterales</taxon>
        <taxon>Helicobacteraceae</taxon>
        <taxon>Helicobacter</taxon>
    </lineage>
</organism>
<dbReference type="NCBIfam" id="NF009557">
    <property type="entry name" value="PRK13009.1"/>
    <property type="match status" value="1"/>
</dbReference>
<dbReference type="GO" id="GO:0046872">
    <property type="term" value="F:metal ion binding"/>
    <property type="evidence" value="ECO:0007669"/>
    <property type="project" value="UniProtKB-KW"/>
</dbReference>
<dbReference type="RefSeq" id="WP_115542334.1">
    <property type="nucleotide sequence ID" value="NZ_NXLQ01000002.1"/>
</dbReference>
<dbReference type="SUPFAM" id="SSF53187">
    <property type="entry name" value="Zn-dependent exopeptidases"/>
    <property type="match status" value="1"/>
</dbReference>
<dbReference type="Gene3D" id="3.30.70.360">
    <property type="match status" value="1"/>
</dbReference>
<dbReference type="GO" id="GO:0006526">
    <property type="term" value="P:L-arginine biosynthetic process"/>
    <property type="evidence" value="ECO:0007669"/>
    <property type="project" value="TreeGrafter"/>
</dbReference>
<dbReference type="AlphaFoldDB" id="A0A3D8IP67"/>
<keyword evidence="6" id="KW-1185">Reference proteome</keyword>
<accession>A0A3D8IP67</accession>
<keyword evidence="1" id="KW-0479">Metal-binding</keyword>
<dbReference type="InterPro" id="IPR050072">
    <property type="entry name" value="Peptidase_M20A"/>
</dbReference>
<keyword evidence="2" id="KW-0378">Hydrolase</keyword>
<evidence type="ECO:0000256" key="3">
    <source>
        <dbReference type="ARBA" id="ARBA00023285"/>
    </source>
</evidence>
<name>A0A3D8IP67_9HELI</name>
<evidence type="ECO:0000313" key="5">
    <source>
        <dbReference type="EMBL" id="RDU67039.1"/>
    </source>
</evidence>
<dbReference type="EMBL" id="NXLQ01000002">
    <property type="protein sequence ID" value="RDU67039.1"/>
    <property type="molecule type" value="Genomic_DNA"/>
</dbReference>
<dbReference type="GO" id="GO:0008777">
    <property type="term" value="F:acetylornithine deacetylase activity"/>
    <property type="evidence" value="ECO:0007669"/>
    <property type="project" value="TreeGrafter"/>
</dbReference>
<evidence type="ECO:0000256" key="2">
    <source>
        <dbReference type="ARBA" id="ARBA00022801"/>
    </source>
</evidence>
<dbReference type="Proteomes" id="UP000256379">
    <property type="component" value="Unassembled WGS sequence"/>
</dbReference>
<dbReference type="InterPro" id="IPR011650">
    <property type="entry name" value="Peptidase_M20_dimer"/>
</dbReference>
<dbReference type="PANTHER" id="PTHR43808">
    <property type="entry name" value="ACETYLORNITHINE DEACETYLASE"/>
    <property type="match status" value="1"/>
</dbReference>
<dbReference type="Pfam" id="PF07687">
    <property type="entry name" value="M20_dimer"/>
    <property type="match status" value="1"/>
</dbReference>
<dbReference type="SUPFAM" id="SSF55031">
    <property type="entry name" value="Bacterial exopeptidase dimerisation domain"/>
    <property type="match status" value="1"/>
</dbReference>
<evidence type="ECO:0000259" key="4">
    <source>
        <dbReference type="Pfam" id="PF07687"/>
    </source>
</evidence>
<keyword evidence="3" id="KW-0170">Cobalt</keyword>
<protein>
    <submittedName>
        <fullName evidence="5">Succinyl-diaminopimelate desuccinylase</fullName>
    </submittedName>
</protein>
<comment type="caution">
    <text evidence="5">The sequence shown here is derived from an EMBL/GenBank/DDBJ whole genome shotgun (WGS) entry which is preliminary data.</text>
</comment>
<evidence type="ECO:0000256" key="1">
    <source>
        <dbReference type="ARBA" id="ARBA00022723"/>
    </source>
</evidence>
<sequence>MTRALSILYNLIWYPTITPNECDVYEYIKMLLPHFKVISAEQNGVKNLFLYSIPDGCEESFAFQTFQHFCFAGHIDVVPPGGNAIAPFDREEKWKQMVLEQAKKLDYSNIQFPINTAEQNEKKGQWIFPPFMPTLFDGHLYGRGAQDMKGGVACFLSALQIFFEHNPSSSPIYNKNHNPQQSITPKLFTQNAIYSILLTSDEEGPGIYGTKHMLEFLKKKNMLPTHVIVAEPTSDMYAGDVIKVGRRGSINGVIYIDGKQGHVAYPEKCDNPVEMLGERLGKLAGHDLDCGDNFFSPSKLVITDIRGGIETTNVTPSHLKIMFNVRNSTCTTLENVRDYIDVVLHGLPYHLELQQSSKSFLTTDSNLIEILQGSVYKEINIMPKLSTSGGTSDARFFSEYGIEVVEIGVCNDRIHAVNECVSLSDIESLEKIFVRCLKDFNEVCFQIKR</sequence>
<dbReference type="InterPro" id="IPR036264">
    <property type="entry name" value="Bact_exopeptidase_dim_dom"/>
</dbReference>
<dbReference type="Gene3D" id="3.40.630.10">
    <property type="entry name" value="Zn peptidases"/>
    <property type="match status" value="2"/>
</dbReference>
<reference evidence="5 6" key="1">
    <citation type="submission" date="2018-04" db="EMBL/GenBank/DDBJ databases">
        <title>Novel Campyloabacter and Helicobacter Species and Strains.</title>
        <authorList>
            <person name="Mannion A.J."/>
            <person name="Shen Z."/>
            <person name="Fox J.G."/>
        </authorList>
    </citation>
    <scope>NUCLEOTIDE SEQUENCE [LARGE SCALE GENOMIC DNA]</scope>
    <source>
        <strain evidence="5 6">MIT 17-337</strain>
    </source>
</reference>
<dbReference type="OrthoDB" id="5486471at2"/>